<dbReference type="GO" id="GO:0031012">
    <property type="term" value="C:extracellular matrix"/>
    <property type="evidence" value="ECO:0007669"/>
    <property type="project" value="TreeGrafter"/>
</dbReference>
<dbReference type="GO" id="GO:0032836">
    <property type="term" value="P:glomerular basement membrane development"/>
    <property type="evidence" value="ECO:0007669"/>
    <property type="project" value="TreeGrafter"/>
</dbReference>
<dbReference type="Proteomes" id="UP001488838">
    <property type="component" value="Unassembled WGS sequence"/>
</dbReference>
<comment type="caution">
    <text evidence="3">The sequence shown here is derived from an EMBL/GenBank/DDBJ whole genome shotgun (WGS) entry which is preliminary data.</text>
</comment>
<dbReference type="GO" id="GO:0030020">
    <property type="term" value="F:extracellular matrix structural constituent conferring tensile strength"/>
    <property type="evidence" value="ECO:0007669"/>
    <property type="project" value="TreeGrafter"/>
</dbReference>
<name>A0AAW0HWY5_MYOGA</name>
<evidence type="ECO:0000256" key="2">
    <source>
        <dbReference type="SAM" id="MobiDB-lite"/>
    </source>
</evidence>
<feature type="compositionally biased region" description="Pro residues" evidence="2">
    <location>
        <begin position="111"/>
        <end position="121"/>
    </location>
</feature>
<proteinExistence type="predicted"/>
<dbReference type="GO" id="GO:0005615">
    <property type="term" value="C:extracellular space"/>
    <property type="evidence" value="ECO:0007669"/>
    <property type="project" value="TreeGrafter"/>
</dbReference>
<dbReference type="PANTHER" id="PTHR24023:SF714">
    <property type="entry name" value="COLLAGEN ALPHA-4(IV) CHAIN"/>
    <property type="match status" value="1"/>
</dbReference>
<dbReference type="PANTHER" id="PTHR24023">
    <property type="entry name" value="COLLAGEN ALPHA"/>
    <property type="match status" value="1"/>
</dbReference>
<evidence type="ECO:0000313" key="3">
    <source>
        <dbReference type="EMBL" id="KAK7806757.1"/>
    </source>
</evidence>
<feature type="region of interest" description="Disordered" evidence="2">
    <location>
        <begin position="101"/>
        <end position="133"/>
    </location>
</feature>
<dbReference type="InterPro" id="IPR008160">
    <property type="entry name" value="Collagen"/>
</dbReference>
<dbReference type="GO" id="GO:0005581">
    <property type="term" value="C:collagen trimer"/>
    <property type="evidence" value="ECO:0007669"/>
    <property type="project" value="UniProtKB-KW"/>
</dbReference>
<organism evidence="3 4">
    <name type="scientific">Myodes glareolus</name>
    <name type="common">Bank vole</name>
    <name type="synonym">Clethrionomys glareolus</name>
    <dbReference type="NCBI Taxonomy" id="447135"/>
    <lineage>
        <taxon>Eukaryota</taxon>
        <taxon>Metazoa</taxon>
        <taxon>Chordata</taxon>
        <taxon>Craniata</taxon>
        <taxon>Vertebrata</taxon>
        <taxon>Euteleostomi</taxon>
        <taxon>Mammalia</taxon>
        <taxon>Eutheria</taxon>
        <taxon>Euarchontoglires</taxon>
        <taxon>Glires</taxon>
        <taxon>Rodentia</taxon>
        <taxon>Myomorpha</taxon>
        <taxon>Muroidea</taxon>
        <taxon>Cricetidae</taxon>
        <taxon>Arvicolinae</taxon>
        <taxon>Myodes</taxon>
    </lineage>
</organism>
<keyword evidence="4" id="KW-1185">Reference proteome</keyword>
<protein>
    <submittedName>
        <fullName evidence="3">Uncharacterized protein</fullName>
    </submittedName>
</protein>
<feature type="region of interest" description="Disordered" evidence="2">
    <location>
        <begin position="27"/>
        <end position="73"/>
    </location>
</feature>
<evidence type="ECO:0000313" key="4">
    <source>
        <dbReference type="Proteomes" id="UP001488838"/>
    </source>
</evidence>
<dbReference type="AlphaFoldDB" id="A0AAW0HWY5"/>
<gene>
    <name evidence="3" type="ORF">U0070_026100</name>
</gene>
<sequence length="369" mass="39760">MACFSMLAYPQYKGAPGDAGMSIIGPRGPPGQPGTRGFPGFPGPIGLDGKPGLVGPRGQPGPQGQKGEKGQCDEYPHRLLPLLNSVRLAPPPVIKRRTFQGEQGQAGLQGPPGPPGPPGPSGPLGHPGLPGPIGPPLYQHSCRSLSVVVSMGHSNKYYITSLQSNWEKSEGPFPSVPSPGLRKPESGQWILYRVYLGLLEQRETQGSRATMAARENGACQECPASMEPREKKVMQAMPLEEAGGSLAPQGSLGPLGQREKLVLMARLDPQGSKERRGNQEQLGCRDQLAPRVLLVFLDKQAHLDLRGVQVKGGRLVCQALQDMMGTRERKEKLGRKVTQEQRFPGHQGQRGLQGLRASKVFLDQREKQA</sequence>
<evidence type="ECO:0000256" key="1">
    <source>
        <dbReference type="ARBA" id="ARBA00023119"/>
    </source>
</evidence>
<dbReference type="Pfam" id="PF01391">
    <property type="entry name" value="Collagen"/>
    <property type="match status" value="2"/>
</dbReference>
<dbReference type="InterPro" id="IPR050149">
    <property type="entry name" value="Collagen_superfamily"/>
</dbReference>
<dbReference type="EMBL" id="JBBHLL010000291">
    <property type="protein sequence ID" value="KAK7806757.1"/>
    <property type="molecule type" value="Genomic_DNA"/>
</dbReference>
<feature type="compositionally biased region" description="Low complexity" evidence="2">
    <location>
        <begin position="51"/>
        <end position="65"/>
    </location>
</feature>
<keyword evidence="1" id="KW-0176">Collagen</keyword>
<reference evidence="3 4" key="1">
    <citation type="journal article" date="2023" name="bioRxiv">
        <title>Conserved and derived expression patterns and positive selection on dental genes reveal complex evolutionary context of ever-growing rodent molars.</title>
        <authorList>
            <person name="Calamari Z.T."/>
            <person name="Song A."/>
            <person name="Cohen E."/>
            <person name="Akter M."/>
            <person name="Roy R.D."/>
            <person name="Hallikas O."/>
            <person name="Christensen M.M."/>
            <person name="Li P."/>
            <person name="Marangoni P."/>
            <person name="Jernvall J."/>
            <person name="Klein O.D."/>
        </authorList>
    </citation>
    <scope>NUCLEOTIDE SEQUENCE [LARGE SCALE GENOMIC DNA]</scope>
    <source>
        <strain evidence="3">V071</strain>
    </source>
</reference>
<accession>A0AAW0HWY5</accession>